<gene>
    <name evidence="1" type="ORF">CCAP1982_LOCUS22311</name>
</gene>
<evidence type="ECO:0000313" key="1">
    <source>
        <dbReference type="EMBL" id="CAD7014311.1"/>
    </source>
</evidence>
<dbReference type="AlphaFoldDB" id="A0A811VGW5"/>
<sequence>MENRAKAQKIFAQRLRPRLSECRPAQPALRWSDQALMPHSHRMRATQPSRIGTVKTRMRQKTFKRSFCRVLDQ</sequence>
<reference evidence="1" key="1">
    <citation type="submission" date="2020-11" db="EMBL/GenBank/DDBJ databases">
        <authorList>
            <person name="Whitehead M."/>
        </authorList>
    </citation>
    <scope>NUCLEOTIDE SEQUENCE</scope>
    <source>
        <strain evidence="1">EGII</strain>
    </source>
</reference>
<keyword evidence="2" id="KW-1185">Reference proteome</keyword>
<protein>
    <submittedName>
        <fullName evidence="1">(Mediterranean fruit fly) hypothetical protein</fullName>
    </submittedName>
</protein>
<dbReference type="Proteomes" id="UP000606786">
    <property type="component" value="Unassembled WGS sequence"/>
</dbReference>
<dbReference type="EMBL" id="CAJHJT010000056">
    <property type="protein sequence ID" value="CAD7014311.1"/>
    <property type="molecule type" value="Genomic_DNA"/>
</dbReference>
<accession>A0A811VGW5</accession>
<organism evidence="1 2">
    <name type="scientific">Ceratitis capitata</name>
    <name type="common">Mediterranean fruit fly</name>
    <name type="synonym">Tephritis capitata</name>
    <dbReference type="NCBI Taxonomy" id="7213"/>
    <lineage>
        <taxon>Eukaryota</taxon>
        <taxon>Metazoa</taxon>
        <taxon>Ecdysozoa</taxon>
        <taxon>Arthropoda</taxon>
        <taxon>Hexapoda</taxon>
        <taxon>Insecta</taxon>
        <taxon>Pterygota</taxon>
        <taxon>Neoptera</taxon>
        <taxon>Endopterygota</taxon>
        <taxon>Diptera</taxon>
        <taxon>Brachycera</taxon>
        <taxon>Muscomorpha</taxon>
        <taxon>Tephritoidea</taxon>
        <taxon>Tephritidae</taxon>
        <taxon>Ceratitis</taxon>
        <taxon>Ceratitis</taxon>
    </lineage>
</organism>
<proteinExistence type="predicted"/>
<comment type="caution">
    <text evidence="1">The sequence shown here is derived from an EMBL/GenBank/DDBJ whole genome shotgun (WGS) entry which is preliminary data.</text>
</comment>
<name>A0A811VGW5_CERCA</name>
<evidence type="ECO:0000313" key="2">
    <source>
        <dbReference type="Proteomes" id="UP000606786"/>
    </source>
</evidence>